<dbReference type="InterPro" id="IPR005467">
    <property type="entry name" value="His_kinase_dom"/>
</dbReference>
<dbReference type="PROSITE" id="PS50109">
    <property type="entry name" value="HIS_KIN"/>
    <property type="match status" value="1"/>
</dbReference>
<dbReference type="PANTHER" id="PTHR42878:SF7">
    <property type="entry name" value="SENSOR HISTIDINE KINASE GLRK"/>
    <property type="match status" value="1"/>
</dbReference>
<gene>
    <name evidence="10" type="ORF">V4C55_12770</name>
</gene>
<keyword evidence="7" id="KW-0067">ATP-binding</keyword>
<evidence type="ECO:0000256" key="6">
    <source>
        <dbReference type="ARBA" id="ARBA00022777"/>
    </source>
</evidence>
<protein>
    <recommendedName>
        <fullName evidence="2">histidine kinase</fullName>
        <ecNumber evidence="2">2.7.13.3</ecNumber>
    </recommendedName>
</protein>
<evidence type="ECO:0000256" key="5">
    <source>
        <dbReference type="ARBA" id="ARBA00022741"/>
    </source>
</evidence>
<dbReference type="SMART" id="SM00387">
    <property type="entry name" value="HATPase_c"/>
    <property type="match status" value="1"/>
</dbReference>
<dbReference type="SUPFAM" id="SSF47384">
    <property type="entry name" value="Homodimeric domain of signal transducing histidine kinase"/>
    <property type="match status" value="1"/>
</dbReference>
<dbReference type="InterPro" id="IPR004358">
    <property type="entry name" value="Sig_transdc_His_kin-like_C"/>
</dbReference>
<dbReference type="Pfam" id="PF02518">
    <property type="entry name" value="HATPase_c"/>
    <property type="match status" value="1"/>
</dbReference>
<evidence type="ECO:0000256" key="3">
    <source>
        <dbReference type="ARBA" id="ARBA00022553"/>
    </source>
</evidence>
<comment type="catalytic activity">
    <reaction evidence="1">
        <text>ATP + protein L-histidine = ADP + protein N-phospho-L-histidine.</text>
        <dbReference type="EC" id="2.7.13.3"/>
    </reaction>
</comment>
<sequence>MSLSDFIEANLRGLIDDWVEYALQIGPRDTQLTEAQLRDKAHDLLLQIAADMRESQTAVEQIAKSHGDLRDSESGFMRVAQLHADDRVSHGFDINDVVAEFRALRASVLRRWQQMSPNGASALEDMTRFNEAVDQALAESVRQHALRIERIRDLFAGMLAHDLRSPLGAIVNSATVLLHDEGLSAAGLRAAGNVQRGAARMKRMLDDLSIFTRTRLGDSLPVDFSDQDFAQICSDSVAEVRAAYPEAQIDMPLIAALTGHWDGARVRQLLVNLLVNAVQHGSGGVTLEVSSRDADVTVVVSNSGSKIPADALPTLFDPLTRARPLQTQHDGSMGLGLYICRCIAQAHGGGITVESTDHKTIFTVHMPRG</sequence>
<dbReference type="InterPro" id="IPR050351">
    <property type="entry name" value="BphY/WalK/GraS-like"/>
</dbReference>
<dbReference type="InterPro" id="IPR003661">
    <property type="entry name" value="HisK_dim/P_dom"/>
</dbReference>
<dbReference type="EMBL" id="JAZHGC010000009">
    <property type="protein sequence ID" value="MEM5286587.1"/>
    <property type="molecule type" value="Genomic_DNA"/>
</dbReference>
<name>A0ABU9QAX2_9BURK</name>
<dbReference type="Proteomes" id="UP001494588">
    <property type="component" value="Unassembled WGS sequence"/>
</dbReference>
<keyword evidence="5" id="KW-0547">Nucleotide-binding</keyword>
<dbReference type="InterPro" id="IPR003594">
    <property type="entry name" value="HATPase_dom"/>
</dbReference>
<evidence type="ECO:0000313" key="11">
    <source>
        <dbReference type="Proteomes" id="UP001494588"/>
    </source>
</evidence>
<keyword evidence="11" id="KW-1185">Reference proteome</keyword>
<reference evidence="10 11" key="1">
    <citation type="submission" date="2024-01" db="EMBL/GenBank/DDBJ databases">
        <title>The diversity of rhizobia nodulating Mimosa spp. in eleven states of Brazil covering several biomes is determined by host plant, location, and edaphic factors.</title>
        <authorList>
            <person name="Rouws L."/>
            <person name="Barauna A."/>
            <person name="Beukes C."/>
            <person name="De Faria S.M."/>
            <person name="Gross E."/>
            <person name="Dos Reis Junior F.B."/>
            <person name="Simon M."/>
            <person name="Maluk M."/>
            <person name="Odee D.W."/>
            <person name="Kenicer G."/>
            <person name="Young J.P.W."/>
            <person name="Reis V.M."/>
            <person name="Zilli J."/>
            <person name="James E.K."/>
        </authorList>
    </citation>
    <scope>NUCLEOTIDE SEQUENCE [LARGE SCALE GENOMIC DNA]</scope>
    <source>
        <strain evidence="10 11">JPY77</strain>
    </source>
</reference>
<dbReference type="RefSeq" id="WP_201650390.1">
    <property type="nucleotide sequence ID" value="NZ_CAJHCS010000008.1"/>
</dbReference>
<keyword evidence="6 10" id="KW-0418">Kinase</keyword>
<evidence type="ECO:0000313" key="10">
    <source>
        <dbReference type="EMBL" id="MEM5286587.1"/>
    </source>
</evidence>
<dbReference type="Gene3D" id="1.10.287.130">
    <property type="match status" value="1"/>
</dbReference>
<evidence type="ECO:0000259" key="9">
    <source>
        <dbReference type="PROSITE" id="PS50109"/>
    </source>
</evidence>
<evidence type="ECO:0000256" key="4">
    <source>
        <dbReference type="ARBA" id="ARBA00022679"/>
    </source>
</evidence>
<keyword evidence="4" id="KW-0808">Transferase</keyword>
<proteinExistence type="predicted"/>
<dbReference type="PANTHER" id="PTHR42878">
    <property type="entry name" value="TWO-COMPONENT HISTIDINE KINASE"/>
    <property type="match status" value="1"/>
</dbReference>
<evidence type="ECO:0000256" key="2">
    <source>
        <dbReference type="ARBA" id="ARBA00012438"/>
    </source>
</evidence>
<dbReference type="Gene3D" id="3.30.565.10">
    <property type="entry name" value="Histidine kinase-like ATPase, C-terminal domain"/>
    <property type="match status" value="1"/>
</dbReference>
<dbReference type="EC" id="2.7.13.3" evidence="2"/>
<dbReference type="SMART" id="SM00388">
    <property type="entry name" value="HisKA"/>
    <property type="match status" value="1"/>
</dbReference>
<dbReference type="InterPro" id="IPR036890">
    <property type="entry name" value="HATPase_C_sf"/>
</dbReference>
<dbReference type="PRINTS" id="PR00344">
    <property type="entry name" value="BCTRLSENSOR"/>
</dbReference>
<accession>A0ABU9QAX2</accession>
<dbReference type="Pfam" id="PF00512">
    <property type="entry name" value="HisKA"/>
    <property type="match status" value="1"/>
</dbReference>
<dbReference type="GO" id="GO:0016301">
    <property type="term" value="F:kinase activity"/>
    <property type="evidence" value="ECO:0007669"/>
    <property type="project" value="UniProtKB-KW"/>
</dbReference>
<keyword evidence="8" id="KW-0902">Two-component regulatory system</keyword>
<dbReference type="CDD" id="cd00075">
    <property type="entry name" value="HATPase"/>
    <property type="match status" value="1"/>
</dbReference>
<evidence type="ECO:0000256" key="1">
    <source>
        <dbReference type="ARBA" id="ARBA00000085"/>
    </source>
</evidence>
<dbReference type="InterPro" id="IPR036097">
    <property type="entry name" value="HisK_dim/P_sf"/>
</dbReference>
<comment type="caution">
    <text evidence="10">The sequence shown here is derived from an EMBL/GenBank/DDBJ whole genome shotgun (WGS) entry which is preliminary data.</text>
</comment>
<keyword evidence="3" id="KW-0597">Phosphoprotein</keyword>
<dbReference type="CDD" id="cd00082">
    <property type="entry name" value="HisKA"/>
    <property type="match status" value="1"/>
</dbReference>
<feature type="domain" description="Histidine kinase" evidence="9">
    <location>
        <begin position="158"/>
        <end position="369"/>
    </location>
</feature>
<dbReference type="SUPFAM" id="SSF55874">
    <property type="entry name" value="ATPase domain of HSP90 chaperone/DNA topoisomerase II/histidine kinase"/>
    <property type="match status" value="1"/>
</dbReference>
<organism evidence="10 11">
    <name type="scientific">Paraburkholderia sabiae</name>
    <dbReference type="NCBI Taxonomy" id="273251"/>
    <lineage>
        <taxon>Bacteria</taxon>
        <taxon>Pseudomonadati</taxon>
        <taxon>Pseudomonadota</taxon>
        <taxon>Betaproteobacteria</taxon>
        <taxon>Burkholderiales</taxon>
        <taxon>Burkholderiaceae</taxon>
        <taxon>Paraburkholderia</taxon>
    </lineage>
</organism>
<evidence type="ECO:0000256" key="8">
    <source>
        <dbReference type="ARBA" id="ARBA00023012"/>
    </source>
</evidence>
<evidence type="ECO:0000256" key="7">
    <source>
        <dbReference type="ARBA" id="ARBA00022840"/>
    </source>
</evidence>